<dbReference type="Proteomes" id="UP001497680">
    <property type="component" value="Unassembled WGS sequence"/>
</dbReference>
<reference evidence="1 2" key="1">
    <citation type="journal article" date="2022" name="New Phytol.">
        <title>Ecological generalism drives hyperdiversity of secondary metabolite gene clusters in xylarialean endophytes.</title>
        <authorList>
            <person name="Franco M.E.E."/>
            <person name="Wisecaver J.H."/>
            <person name="Arnold A.E."/>
            <person name="Ju Y.M."/>
            <person name="Slot J.C."/>
            <person name="Ahrendt S."/>
            <person name="Moore L.P."/>
            <person name="Eastman K.E."/>
            <person name="Scott K."/>
            <person name="Konkel Z."/>
            <person name="Mondo S.J."/>
            <person name="Kuo A."/>
            <person name="Hayes R.D."/>
            <person name="Haridas S."/>
            <person name="Andreopoulos B."/>
            <person name="Riley R."/>
            <person name="LaButti K."/>
            <person name="Pangilinan J."/>
            <person name="Lipzen A."/>
            <person name="Amirebrahimi M."/>
            <person name="Yan J."/>
            <person name="Adam C."/>
            <person name="Keymanesh K."/>
            <person name="Ng V."/>
            <person name="Louie K."/>
            <person name="Northen T."/>
            <person name="Drula E."/>
            <person name="Henrissat B."/>
            <person name="Hsieh H.M."/>
            <person name="Youens-Clark K."/>
            <person name="Lutzoni F."/>
            <person name="Miadlikowska J."/>
            <person name="Eastwood D.C."/>
            <person name="Hamelin R.C."/>
            <person name="Grigoriev I.V."/>
            <person name="U'Ren J.M."/>
        </authorList>
    </citation>
    <scope>NUCLEOTIDE SEQUENCE [LARGE SCALE GENOMIC DNA]</scope>
    <source>
        <strain evidence="1 2">ER1909</strain>
    </source>
</reference>
<evidence type="ECO:0000313" key="2">
    <source>
        <dbReference type="Proteomes" id="UP001497680"/>
    </source>
</evidence>
<organism evidence="1 2">
    <name type="scientific">Hypoxylon rubiginosum</name>
    <dbReference type="NCBI Taxonomy" id="110542"/>
    <lineage>
        <taxon>Eukaryota</taxon>
        <taxon>Fungi</taxon>
        <taxon>Dikarya</taxon>
        <taxon>Ascomycota</taxon>
        <taxon>Pezizomycotina</taxon>
        <taxon>Sordariomycetes</taxon>
        <taxon>Xylariomycetidae</taxon>
        <taxon>Xylariales</taxon>
        <taxon>Hypoxylaceae</taxon>
        <taxon>Hypoxylon</taxon>
    </lineage>
</organism>
<gene>
    <name evidence="1" type="ORF">F4821DRAFT_248605</name>
</gene>
<comment type="caution">
    <text evidence="1">The sequence shown here is derived from an EMBL/GenBank/DDBJ whole genome shotgun (WGS) entry which is preliminary data.</text>
</comment>
<dbReference type="EMBL" id="MU394387">
    <property type="protein sequence ID" value="KAI6081750.1"/>
    <property type="molecule type" value="Genomic_DNA"/>
</dbReference>
<name>A0ACC0CMX2_9PEZI</name>
<keyword evidence="2" id="KW-1185">Reference proteome</keyword>
<accession>A0ACC0CMX2</accession>
<proteinExistence type="predicted"/>
<sequence>MGFPFKKAEASTATTSEINPDPVDKSTPNSFDEKLEKVDVATAIADLDKIQHAHQWDPNLPQEKLDAVKAALEHGDDKEIAEADLLFTENSPYEEVRAAVRNTDGGEVACTVRAWILGMIFVTLGSGLNMLLSMRSPQVNFPALVVVLLVYPIGCLWAKIMPMRKFNTFGLEWTLNTGPFTIKEHVVVTLMSNVSISYAYSTDALLALQGKPFYNINLGWGFALIFTLSSQLIGISLSGMFRRFLIWPSAMLWPTQFAYTSLFYALHDKSKSDGTTSNGWVISRYRYFFIVTGGMFCYYWLPGVIWQGLSVFAFITWIKPDNVVVNQLFGGFTGLSLIPITFDWTYVSAYLYNPLLSPTQSHVNTLIGLFLFVIITTIGITYSGALYADYLPMVTSQTYDNTQKAYTVSKILGDSFTLDVEKYRNYSPLFLSPTLALNYGLSFAALTASLVHVGLFHGKEIWYRLKTARNQEPDIHLKLMKKYVEAPEWWYFALLAVSMALGLATVLGYDSQLPWWGFLISVLLALVFVIPTCMILAISNIMLSLNVISPFIAGFIFPGRPIGVMIFKVFSTIVLGQAQTYSSDLKMAHYMKIPPRVTFWCQVIASIWAVFVQIAVMNWTLGAIPDVCSNTQTSHFTCPNGRAFFSSSIVWGVLGPERMFGPGSMYVNFNWFWLIGAGFPVIIWFLGRKLKIGFARYLHAPIMLGAMGWLPPATPLSFSTWALFGLLFNYYIRKRWNGWWQTYNYVTSAALDAGLILSTIVVFFAITLPGVTIPQWWGNVDVFNTLDASYTGWLKTVPENGTFGPATWK</sequence>
<protein>
    <submittedName>
        <fullName evidence="1">OPT family small oligopeptide transporter</fullName>
    </submittedName>
</protein>
<evidence type="ECO:0000313" key="1">
    <source>
        <dbReference type="EMBL" id="KAI6081750.1"/>
    </source>
</evidence>